<dbReference type="GO" id="GO:0003824">
    <property type="term" value="F:catalytic activity"/>
    <property type="evidence" value="ECO:0007669"/>
    <property type="project" value="InterPro"/>
</dbReference>
<evidence type="ECO:0000313" key="9">
    <source>
        <dbReference type="EMBL" id="KKK49128.1"/>
    </source>
</evidence>
<dbReference type="SFLD" id="SFLDG01083">
    <property type="entry name" value="Uncharacterised_Radical_SAM_Su"/>
    <property type="match status" value="1"/>
</dbReference>
<evidence type="ECO:0000256" key="6">
    <source>
        <dbReference type="ARBA" id="ARBA00023014"/>
    </source>
</evidence>
<evidence type="ECO:0000256" key="5">
    <source>
        <dbReference type="ARBA" id="ARBA00023004"/>
    </source>
</evidence>
<dbReference type="Pfam" id="PF04055">
    <property type="entry name" value="Radical_SAM"/>
    <property type="match status" value="1"/>
</dbReference>
<accession>A0A0F8VXP0</accession>
<dbReference type="AlphaFoldDB" id="A0A0F8VXP0"/>
<dbReference type="SUPFAM" id="SSF102114">
    <property type="entry name" value="Radical SAM enzymes"/>
    <property type="match status" value="1"/>
</dbReference>
<dbReference type="GO" id="GO:0046872">
    <property type="term" value="F:metal ion binding"/>
    <property type="evidence" value="ECO:0007669"/>
    <property type="project" value="UniProtKB-KW"/>
</dbReference>
<feature type="non-terminal residue" evidence="9">
    <location>
        <position position="1"/>
    </location>
</feature>
<evidence type="ECO:0000256" key="4">
    <source>
        <dbReference type="ARBA" id="ARBA00022723"/>
    </source>
</evidence>
<dbReference type="InterPro" id="IPR013785">
    <property type="entry name" value="Aldolase_TIM"/>
</dbReference>
<keyword evidence="6" id="KW-0411">Iron-sulfur</keyword>
<comment type="caution">
    <text evidence="9">The sequence shown here is derived from an EMBL/GenBank/DDBJ whole genome shotgun (WGS) entry which is preliminary data.</text>
</comment>
<dbReference type="GO" id="GO:0051539">
    <property type="term" value="F:4 iron, 4 sulfur cluster binding"/>
    <property type="evidence" value="ECO:0007669"/>
    <property type="project" value="UniProtKB-KW"/>
</dbReference>
<keyword evidence="5" id="KW-0408">Iron</keyword>
<reference evidence="9" key="1">
    <citation type="journal article" date="2015" name="Nature">
        <title>Complex archaea that bridge the gap between prokaryotes and eukaryotes.</title>
        <authorList>
            <person name="Spang A."/>
            <person name="Saw J.H."/>
            <person name="Jorgensen S.L."/>
            <person name="Zaremba-Niedzwiedzka K."/>
            <person name="Martijn J."/>
            <person name="Lind A.E."/>
            <person name="van Eijk R."/>
            <person name="Schleper C."/>
            <person name="Guy L."/>
            <person name="Ettema T.J."/>
        </authorList>
    </citation>
    <scope>NUCLEOTIDE SEQUENCE</scope>
</reference>
<evidence type="ECO:0000256" key="7">
    <source>
        <dbReference type="SAM" id="MobiDB-lite"/>
    </source>
</evidence>
<dbReference type="PANTHER" id="PTHR43787:SF11">
    <property type="entry name" value="UPF0026 PROTEIN SLR1464"/>
    <property type="match status" value="1"/>
</dbReference>
<comment type="cofactor">
    <cofactor evidence="1">
        <name>[4Fe-4S] cluster</name>
        <dbReference type="ChEBI" id="CHEBI:49883"/>
    </cofactor>
</comment>
<evidence type="ECO:0000259" key="8">
    <source>
        <dbReference type="PROSITE" id="PS51918"/>
    </source>
</evidence>
<dbReference type="PROSITE" id="PS51918">
    <property type="entry name" value="RADICAL_SAM"/>
    <property type="match status" value="1"/>
</dbReference>
<feature type="domain" description="Radical SAM core" evidence="8">
    <location>
        <begin position="78"/>
        <end position="316"/>
    </location>
</feature>
<gene>
    <name evidence="9" type="ORF">LCGC14_3138200</name>
</gene>
<dbReference type="EMBL" id="LAZR01068711">
    <property type="protein sequence ID" value="KKK49128.1"/>
    <property type="molecule type" value="Genomic_DNA"/>
</dbReference>
<keyword evidence="4" id="KW-0479">Metal-binding</keyword>
<sequence>SRLRREGAPVDRSRSGDHLQKRRRRRMRTVPNAMPRGQLTLRTRRPMRYDAALINRLKRHTAMETPSKNHIFGPVPSRRLGRSLGVDLVPFKTCTYDCIYCQLGRTTCKTLDRSEYVPLDEVISQLKGKLPTRPDYITLSGSGEPTLFSRTGELIDRIKAMTDVPVAVLTNGSLLWRKDVRDQLMNADLVVPSLDAGDEATFRSVNRPHEEITFEKMLNGLVDFRREFSGQYWLEILLLGGYTAMEAELVKLARCIDLINPDRVQLNTVTRPPAESFAVGVSRDRLGELAAMLTPPVEVIADFRSIRERGEFSAGREDILEILRRRPCSMEDIADGLG</sequence>
<organism evidence="9">
    <name type="scientific">marine sediment metagenome</name>
    <dbReference type="NCBI Taxonomy" id="412755"/>
    <lineage>
        <taxon>unclassified sequences</taxon>
        <taxon>metagenomes</taxon>
        <taxon>ecological metagenomes</taxon>
    </lineage>
</organism>
<name>A0A0F8VXP0_9ZZZZ</name>
<evidence type="ECO:0000256" key="1">
    <source>
        <dbReference type="ARBA" id="ARBA00001966"/>
    </source>
</evidence>
<dbReference type="CDD" id="cd01335">
    <property type="entry name" value="Radical_SAM"/>
    <property type="match status" value="1"/>
</dbReference>
<evidence type="ECO:0000256" key="2">
    <source>
        <dbReference type="ARBA" id="ARBA00022485"/>
    </source>
</evidence>
<protein>
    <recommendedName>
        <fullName evidence="8">Radical SAM core domain-containing protein</fullName>
    </recommendedName>
</protein>
<dbReference type="Gene3D" id="3.20.20.70">
    <property type="entry name" value="Aldolase class I"/>
    <property type="match status" value="1"/>
</dbReference>
<feature type="compositionally biased region" description="Basic and acidic residues" evidence="7">
    <location>
        <begin position="1"/>
        <end position="19"/>
    </location>
</feature>
<dbReference type="InterPro" id="IPR058240">
    <property type="entry name" value="rSAM_sf"/>
</dbReference>
<feature type="non-terminal residue" evidence="9">
    <location>
        <position position="338"/>
    </location>
</feature>
<feature type="region of interest" description="Disordered" evidence="7">
    <location>
        <begin position="1"/>
        <end position="30"/>
    </location>
</feature>
<keyword evidence="3" id="KW-0949">S-adenosyl-L-methionine</keyword>
<proteinExistence type="predicted"/>
<dbReference type="InterPro" id="IPR007197">
    <property type="entry name" value="rSAM"/>
</dbReference>
<dbReference type="SFLD" id="SFLDS00029">
    <property type="entry name" value="Radical_SAM"/>
    <property type="match status" value="1"/>
</dbReference>
<dbReference type="InterPro" id="IPR040084">
    <property type="entry name" value="GTPase_Obg"/>
</dbReference>
<keyword evidence="2" id="KW-0004">4Fe-4S</keyword>
<evidence type="ECO:0000256" key="3">
    <source>
        <dbReference type="ARBA" id="ARBA00022691"/>
    </source>
</evidence>
<dbReference type="PANTHER" id="PTHR43787">
    <property type="entry name" value="FEMO COFACTOR BIOSYNTHESIS PROTEIN NIFB-RELATED"/>
    <property type="match status" value="1"/>
</dbReference>